<dbReference type="PROSITE" id="PS51382">
    <property type="entry name" value="SPX"/>
    <property type="match status" value="1"/>
</dbReference>
<organism evidence="9 10">
    <name type="scientific">Lojkania enalia</name>
    <dbReference type="NCBI Taxonomy" id="147567"/>
    <lineage>
        <taxon>Eukaryota</taxon>
        <taxon>Fungi</taxon>
        <taxon>Dikarya</taxon>
        <taxon>Ascomycota</taxon>
        <taxon>Pezizomycotina</taxon>
        <taxon>Dothideomycetes</taxon>
        <taxon>Pleosporomycetidae</taxon>
        <taxon>Pleosporales</taxon>
        <taxon>Pleosporales incertae sedis</taxon>
        <taxon>Lojkania</taxon>
    </lineage>
</organism>
<dbReference type="Pfam" id="PF09359">
    <property type="entry name" value="VTC"/>
    <property type="match status" value="1"/>
</dbReference>
<evidence type="ECO:0000256" key="7">
    <source>
        <dbReference type="SAM" id="Phobius"/>
    </source>
</evidence>
<dbReference type="GO" id="GO:0016237">
    <property type="term" value="P:microautophagy"/>
    <property type="evidence" value="ECO:0007669"/>
    <property type="project" value="TreeGrafter"/>
</dbReference>
<keyword evidence="2" id="KW-0926">Vacuole</keyword>
<dbReference type="AlphaFoldDB" id="A0A9P4TQ21"/>
<feature type="transmembrane region" description="Helical" evidence="7">
    <location>
        <begin position="767"/>
        <end position="789"/>
    </location>
</feature>
<dbReference type="InterPro" id="IPR004331">
    <property type="entry name" value="SPX_dom"/>
</dbReference>
<feature type="transmembrane region" description="Helical" evidence="7">
    <location>
        <begin position="833"/>
        <end position="855"/>
    </location>
</feature>
<dbReference type="InterPro" id="IPR018966">
    <property type="entry name" value="VTC_domain"/>
</dbReference>
<dbReference type="GO" id="GO:0042144">
    <property type="term" value="P:vacuole fusion, non-autophagic"/>
    <property type="evidence" value="ECO:0007669"/>
    <property type="project" value="TreeGrafter"/>
</dbReference>
<dbReference type="GO" id="GO:0033254">
    <property type="term" value="C:vacuolar transporter chaperone complex"/>
    <property type="evidence" value="ECO:0007669"/>
    <property type="project" value="TreeGrafter"/>
</dbReference>
<dbReference type="PANTHER" id="PTHR46140:SF1">
    <property type="entry name" value="VACUOLAR TRANSPORTER CHAPERONE COMPLEX SUBUNIT 4-RELATED"/>
    <property type="match status" value="1"/>
</dbReference>
<sequence>MKYGDTLRQRSIPEWGHYNIDYDYLKDLIKHHTTQGTGKAVSIPGQGDTAEKAFGDTFFRVLKAQHDRINLFIKSKSGEIERRLNFISKRLVQLQNQRPRNAPLPTRIVEKYAKIDADVIKAGEEIRSLSRFRIAQRTGFHKILKKYKRWTRDRGLEHRFKGEVTESPDSFFQVDLGSLLDQYIDVLTSLRAPLNEDVGTNTGAQNTTSQITKVVQEGSDVDFDVALSIIPLGHQGSRATYWIHPDNIVEVQVLLLQYLRLHTSSGTSPTTPKGSPFATPARRKSSATFDKYFGNEDDVGFVILDDVELYARKQNASTVGSSEEATGVLRGRAAGNARWTSSGDAAIVVGLESNQNVRDRESIKRTKLKRKHLATFLEASSTSNDELESASSEDERKGIIAVQQWLAQHRNIKPIAGTYSKRTRFVGLHNNEAGAIWALLDRDVFVKPSLHTYLKNNEWVSEAREASTEFPHAVLEVRREGNHPLSLIQILDRSHLVERVRSFSLETHAVWTCCRPVAMSTPFWISLLDKDIRKLPAPIRRQRRKASSITDTVSHPSSAKTASSTPSLTDGQSSPVLSRNGESSVTSAPEFVEPPSLRAFRKKRKSYSNYPPPIGSEEPRQRYWNEYDNPESADEGYYIYIDPNASIKFPGQEFLETWAARAKQFFHYGLPPHESPLLSTVEDGTSDEEETVDEPIAVVNKSYGTMSLEHGVEHRAGGYFSSLFRSLRDPHRDAATLDSIRRQSTIQRQTLLSQIEIRQHEREVTKFWFYSTSLAAAVVIVTILSVLTTTSRKKERGVADAAVLFGTICSLLLCCGAIVTMETRRERLGWVHQGLVFVVVIGVVVVDVLLLRWILGS</sequence>
<evidence type="ECO:0000313" key="10">
    <source>
        <dbReference type="Proteomes" id="UP000800093"/>
    </source>
</evidence>
<dbReference type="CDD" id="cd14474">
    <property type="entry name" value="SPX_YDR089W"/>
    <property type="match status" value="1"/>
</dbReference>
<keyword evidence="4 7" id="KW-1133">Transmembrane helix</keyword>
<dbReference type="PANTHER" id="PTHR46140">
    <property type="entry name" value="VACUOLAR TRANSPORTER CHAPERONE 1-RELATED"/>
    <property type="match status" value="1"/>
</dbReference>
<feature type="region of interest" description="Disordered" evidence="6">
    <location>
        <begin position="539"/>
        <end position="590"/>
    </location>
</feature>
<evidence type="ECO:0000313" key="9">
    <source>
        <dbReference type="EMBL" id="KAF2269274.1"/>
    </source>
</evidence>
<proteinExistence type="predicted"/>
<accession>A0A9P4TQ21</accession>
<dbReference type="GO" id="GO:0000329">
    <property type="term" value="C:fungal-type vacuole membrane"/>
    <property type="evidence" value="ECO:0007669"/>
    <property type="project" value="TreeGrafter"/>
</dbReference>
<feature type="transmembrane region" description="Helical" evidence="7">
    <location>
        <begin position="801"/>
        <end position="821"/>
    </location>
</feature>
<feature type="compositionally biased region" description="Low complexity" evidence="6">
    <location>
        <begin position="554"/>
        <end position="567"/>
    </location>
</feature>
<evidence type="ECO:0000259" key="8">
    <source>
        <dbReference type="PROSITE" id="PS51382"/>
    </source>
</evidence>
<reference evidence="10" key="1">
    <citation type="journal article" date="2020" name="Stud. Mycol.">
        <title>101 Dothideomycetes genomes: A test case for predicting lifestyles and emergence of pathogens.</title>
        <authorList>
            <person name="Haridas S."/>
            <person name="Albert R."/>
            <person name="Binder M."/>
            <person name="Bloem J."/>
            <person name="LaButti K."/>
            <person name="Salamov A."/>
            <person name="Andreopoulos B."/>
            <person name="Baker S."/>
            <person name="Barry K."/>
            <person name="Bills G."/>
            <person name="Bluhm B."/>
            <person name="Cannon C."/>
            <person name="Castanera R."/>
            <person name="Culley D."/>
            <person name="Daum C."/>
            <person name="Ezra D."/>
            <person name="Gonzalez J."/>
            <person name="Henrissat B."/>
            <person name="Kuo A."/>
            <person name="Liang C."/>
            <person name="Lipzen A."/>
            <person name="Lutzoni F."/>
            <person name="Magnuson J."/>
            <person name="Mondo S."/>
            <person name="Nolan M."/>
            <person name="Ohm R."/>
            <person name="Pangilinan J."/>
            <person name="Park H.-J."/>
            <person name="Ramirez L."/>
            <person name="Alfaro M."/>
            <person name="Sun H."/>
            <person name="Tritt A."/>
            <person name="Yoshinaga Y."/>
            <person name="Zwiers L.-H."/>
            <person name="Turgeon B."/>
            <person name="Goodwin S."/>
            <person name="Spatafora J."/>
            <person name="Crous P."/>
            <person name="Grigoriev I."/>
        </authorList>
    </citation>
    <scope>NUCLEOTIDE SEQUENCE [LARGE SCALE GENOMIC DNA]</scope>
    <source>
        <strain evidence="10">CBS 304.66</strain>
    </source>
</reference>
<evidence type="ECO:0000256" key="6">
    <source>
        <dbReference type="SAM" id="MobiDB-lite"/>
    </source>
</evidence>
<dbReference type="EMBL" id="ML986583">
    <property type="protein sequence ID" value="KAF2269274.1"/>
    <property type="molecule type" value="Genomic_DNA"/>
</dbReference>
<gene>
    <name evidence="9" type="ORF">CC78DRAFT_529492</name>
</gene>
<dbReference type="InterPro" id="IPR051572">
    <property type="entry name" value="VTC_Complex_Subunit"/>
</dbReference>
<feature type="compositionally biased region" description="Polar residues" evidence="6">
    <location>
        <begin position="568"/>
        <end position="587"/>
    </location>
</feature>
<keyword evidence="10" id="KW-1185">Reference proteome</keyword>
<keyword evidence="5 7" id="KW-0472">Membrane</keyword>
<dbReference type="Gene3D" id="3.20.100.30">
    <property type="entry name" value="VTC, catalytic tunnel domain"/>
    <property type="match status" value="1"/>
</dbReference>
<keyword evidence="3 7" id="KW-0812">Transmembrane</keyword>
<comment type="subcellular location">
    <subcellularLocation>
        <location evidence="1">Vacuole membrane</location>
        <topology evidence="1">Multi-pass membrane protein</topology>
    </subcellularLocation>
</comment>
<comment type="caution">
    <text evidence="9">The sequence shown here is derived from an EMBL/GenBank/DDBJ whole genome shotgun (WGS) entry which is preliminary data.</text>
</comment>
<dbReference type="Proteomes" id="UP000800093">
    <property type="component" value="Unassembled WGS sequence"/>
</dbReference>
<evidence type="ECO:0000256" key="1">
    <source>
        <dbReference type="ARBA" id="ARBA00004128"/>
    </source>
</evidence>
<protein>
    <recommendedName>
        <fullName evidence="8">SPX domain-containing protein</fullName>
    </recommendedName>
</protein>
<dbReference type="GO" id="GO:0007034">
    <property type="term" value="P:vacuolar transport"/>
    <property type="evidence" value="ECO:0007669"/>
    <property type="project" value="TreeGrafter"/>
</dbReference>
<dbReference type="GO" id="GO:0006799">
    <property type="term" value="P:polyphosphate biosynthetic process"/>
    <property type="evidence" value="ECO:0007669"/>
    <property type="project" value="UniProtKB-ARBA"/>
</dbReference>
<evidence type="ECO:0000256" key="4">
    <source>
        <dbReference type="ARBA" id="ARBA00022989"/>
    </source>
</evidence>
<dbReference type="OrthoDB" id="5588846at2759"/>
<dbReference type="InterPro" id="IPR042267">
    <property type="entry name" value="VTC_sf"/>
</dbReference>
<name>A0A9P4TQ21_9PLEO</name>
<evidence type="ECO:0000256" key="3">
    <source>
        <dbReference type="ARBA" id="ARBA00022692"/>
    </source>
</evidence>
<feature type="domain" description="SPX" evidence="8">
    <location>
        <begin position="1"/>
        <end position="161"/>
    </location>
</feature>
<evidence type="ECO:0000256" key="2">
    <source>
        <dbReference type="ARBA" id="ARBA00022554"/>
    </source>
</evidence>
<evidence type="ECO:0000256" key="5">
    <source>
        <dbReference type="ARBA" id="ARBA00023136"/>
    </source>
</evidence>